<organism evidence="2">
    <name type="scientific">marine sediment metagenome</name>
    <dbReference type="NCBI Taxonomy" id="412755"/>
    <lineage>
        <taxon>unclassified sequences</taxon>
        <taxon>metagenomes</taxon>
        <taxon>ecological metagenomes</taxon>
    </lineage>
</organism>
<protein>
    <submittedName>
        <fullName evidence="2">Uncharacterized protein</fullName>
    </submittedName>
</protein>
<name>X1BNZ5_9ZZZZ</name>
<proteinExistence type="predicted"/>
<dbReference type="EMBL" id="BART01023857">
    <property type="protein sequence ID" value="GAG97614.1"/>
    <property type="molecule type" value="Genomic_DNA"/>
</dbReference>
<dbReference type="AlphaFoldDB" id="X1BNZ5"/>
<gene>
    <name evidence="2" type="ORF">S01H4_43279</name>
</gene>
<comment type="caution">
    <text evidence="2">The sequence shown here is derived from an EMBL/GenBank/DDBJ whole genome shotgun (WGS) entry which is preliminary data.</text>
</comment>
<reference evidence="2" key="1">
    <citation type="journal article" date="2014" name="Front. Microbiol.">
        <title>High frequency of phylogenetically diverse reductive dehalogenase-homologous genes in deep subseafloor sedimentary metagenomes.</title>
        <authorList>
            <person name="Kawai M."/>
            <person name="Futagami T."/>
            <person name="Toyoda A."/>
            <person name="Takaki Y."/>
            <person name="Nishi S."/>
            <person name="Hori S."/>
            <person name="Arai W."/>
            <person name="Tsubouchi T."/>
            <person name="Morono Y."/>
            <person name="Uchiyama I."/>
            <person name="Ito T."/>
            <person name="Fujiyama A."/>
            <person name="Inagaki F."/>
            <person name="Takami H."/>
        </authorList>
    </citation>
    <scope>NUCLEOTIDE SEQUENCE</scope>
    <source>
        <strain evidence="2">Expedition CK06-06</strain>
    </source>
</reference>
<evidence type="ECO:0000256" key="1">
    <source>
        <dbReference type="SAM" id="MobiDB-lite"/>
    </source>
</evidence>
<feature type="region of interest" description="Disordered" evidence="1">
    <location>
        <begin position="97"/>
        <end position="117"/>
    </location>
</feature>
<sequence length="117" mass="13801">MNHLIKQLVADIAKNENDFHRYHSLKDNDGWKMHLHYLEKLRLLMSVDMLSEEFTKLSSEDKDIRQRTYAGVNIVLNFLVNPFERLEKKAKFKAVEKNQQELNTPFKPHKGATFGQT</sequence>
<accession>X1BNZ5</accession>
<evidence type="ECO:0000313" key="2">
    <source>
        <dbReference type="EMBL" id="GAG97614.1"/>
    </source>
</evidence>